<proteinExistence type="predicted"/>
<accession>A0A1D6PRU5</accession>
<dbReference type="EMBL" id="CM000780">
    <property type="protein sequence ID" value="AQK49435.1"/>
    <property type="molecule type" value="Genomic_DNA"/>
</dbReference>
<evidence type="ECO:0000313" key="2">
    <source>
        <dbReference type="EMBL" id="AQK49439.1"/>
    </source>
</evidence>
<dbReference type="EMBL" id="CM000780">
    <property type="protein sequence ID" value="AQK49441.1"/>
    <property type="molecule type" value="Genomic_DNA"/>
</dbReference>
<gene>
    <name evidence="2" type="ORF">ZEAMMB73_Zm00001d049026</name>
</gene>
<dbReference type="EMBL" id="CM000780">
    <property type="protein sequence ID" value="AQK49433.1"/>
    <property type="molecule type" value="Genomic_DNA"/>
</dbReference>
<evidence type="ECO:0000256" key="1">
    <source>
        <dbReference type="SAM" id="MobiDB-lite"/>
    </source>
</evidence>
<dbReference type="EMBL" id="CM000780">
    <property type="protein sequence ID" value="AQK49439.1"/>
    <property type="molecule type" value="Genomic_DNA"/>
</dbReference>
<feature type="region of interest" description="Disordered" evidence="1">
    <location>
        <begin position="94"/>
        <end position="130"/>
    </location>
</feature>
<reference evidence="2" key="1">
    <citation type="submission" date="2015-12" db="EMBL/GenBank/DDBJ databases">
        <title>Update maize B73 reference genome by single molecule sequencing technologies.</title>
        <authorList>
            <consortium name="Maize Genome Sequencing Project"/>
            <person name="Ware D."/>
        </authorList>
    </citation>
    <scope>NUCLEOTIDE SEQUENCE</scope>
    <source>
        <tissue evidence="2">Seedling</tissue>
    </source>
</reference>
<sequence>MTAPEFTMAMSPTPTTSSVPSHEVLYGGVDGTLFLGALTGDDVQGDTPMPYGAVPPVAHTGPHPDLAPPRFYKLDFPTYDGAGTLSIGSTSVRSSSVASTPCPRTAHGWPPTTSLEPRRRGIMPSSRTRACPRGSASASCVPSASARQFVAPIYLILHVYRSHLPCRSTSIASMSCCAMPAASRDPRRQSCL</sequence>
<dbReference type="EMBL" id="CM000780">
    <property type="protein sequence ID" value="AQK49438.1"/>
    <property type="molecule type" value="Genomic_DNA"/>
</dbReference>
<organism evidence="2">
    <name type="scientific">Zea mays</name>
    <name type="common">Maize</name>
    <dbReference type="NCBI Taxonomy" id="4577"/>
    <lineage>
        <taxon>Eukaryota</taxon>
        <taxon>Viridiplantae</taxon>
        <taxon>Streptophyta</taxon>
        <taxon>Embryophyta</taxon>
        <taxon>Tracheophyta</taxon>
        <taxon>Spermatophyta</taxon>
        <taxon>Magnoliopsida</taxon>
        <taxon>Liliopsida</taxon>
        <taxon>Poales</taxon>
        <taxon>Poaceae</taxon>
        <taxon>PACMAD clade</taxon>
        <taxon>Panicoideae</taxon>
        <taxon>Andropogonodae</taxon>
        <taxon>Andropogoneae</taxon>
        <taxon>Tripsacinae</taxon>
        <taxon>Zea</taxon>
    </lineage>
</organism>
<feature type="compositionally biased region" description="Low complexity" evidence="1">
    <location>
        <begin position="11"/>
        <end position="21"/>
    </location>
</feature>
<name>A0A1D6PRU5_MAIZE</name>
<dbReference type="EMBL" id="CM000780">
    <property type="protein sequence ID" value="AQK49437.1"/>
    <property type="molecule type" value="Genomic_DNA"/>
</dbReference>
<feature type="region of interest" description="Disordered" evidence="1">
    <location>
        <begin position="1"/>
        <end position="21"/>
    </location>
</feature>
<dbReference type="AlphaFoldDB" id="A0A1D6PRU5"/>
<protein>
    <submittedName>
        <fullName evidence="2">Bacterial hemolysin-related</fullName>
    </submittedName>
</protein>
<dbReference type="EMBL" id="CM000780">
    <property type="protein sequence ID" value="AQK49426.1"/>
    <property type="molecule type" value="Genomic_DNA"/>
</dbReference>